<evidence type="ECO:0000256" key="3">
    <source>
        <dbReference type="PIRSR" id="PIRSR607837-1"/>
    </source>
</evidence>
<reference evidence="5" key="1">
    <citation type="submission" date="2016-10" db="EMBL/GenBank/DDBJ databases">
        <authorList>
            <person name="Varghese N."/>
            <person name="Submissions S."/>
        </authorList>
    </citation>
    <scope>NUCLEOTIDE SEQUENCE [LARGE SCALE GENOMIC DNA]</scope>
    <source>
        <strain evidence="5">DSM 14807</strain>
    </source>
</reference>
<dbReference type="InterPro" id="IPR034660">
    <property type="entry name" value="DinB/YfiT-like"/>
</dbReference>
<evidence type="ECO:0000313" key="5">
    <source>
        <dbReference type="Proteomes" id="UP000199537"/>
    </source>
</evidence>
<dbReference type="InterPro" id="IPR007837">
    <property type="entry name" value="DinB"/>
</dbReference>
<dbReference type="EMBL" id="FPCJ01000001">
    <property type="protein sequence ID" value="SFV35944.1"/>
    <property type="molecule type" value="Genomic_DNA"/>
</dbReference>
<feature type="binding site" evidence="3">
    <location>
        <position position="147"/>
    </location>
    <ligand>
        <name>a divalent metal cation</name>
        <dbReference type="ChEBI" id="CHEBI:60240"/>
    </ligand>
</feature>
<dbReference type="SUPFAM" id="SSF109854">
    <property type="entry name" value="DinB/YfiT-like putative metalloenzymes"/>
    <property type="match status" value="1"/>
</dbReference>
<gene>
    <name evidence="4" type="ORF">SAMN05660895_2362</name>
</gene>
<evidence type="ECO:0000256" key="1">
    <source>
        <dbReference type="ARBA" id="ARBA00008635"/>
    </source>
</evidence>
<name>A0A1I7NMQ5_9BACT</name>
<organism evidence="4 5">
    <name type="scientific">Thermoflavifilum thermophilum</name>
    <dbReference type="NCBI Taxonomy" id="1393122"/>
    <lineage>
        <taxon>Bacteria</taxon>
        <taxon>Pseudomonadati</taxon>
        <taxon>Bacteroidota</taxon>
        <taxon>Chitinophagia</taxon>
        <taxon>Chitinophagales</taxon>
        <taxon>Chitinophagaceae</taxon>
        <taxon>Thermoflavifilum</taxon>
    </lineage>
</organism>
<feature type="binding site" evidence="3">
    <location>
        <position position="151"/>
    </location>
    <ligand>
        <name>a divalent metal cation</name>
        <dbReference type="ChEBI" id="CHEBI:60240"/>
    </ligand>
</feature>
<dbReference type="OrthoDB" id="119432at2"/>
<sequence>MYYFYTFLFHFLMDIKTLLQQDLEREFSLTHTALARVPEAHFSWKPHEKSASLGQLASHIATLPRFIMIILQEPEIDFAQAPPRRPEPPESQAALLHTFSEWKQQVLQAIQATDEKHLLQDWATRNGDTIILKGKRIQVIRWFSLHHLIHHRAELIVYLRLLNVSVPGLYGPSADEPPAWMLTK</sequence>
<proteinExistence type="inferred from homology"/>
<evidence type="ECO:0000256" key="2">
    <source>
        <dbReference type="ARBA" id="ARBA00022723"/>
    </source>
</evidence>
<dbReference type="Gene3D" id="1.20.120.450">
    <property type="entry name" value="dinb family like domain"/>
    <property type="match status" value="1"/>
</dbReference>
<dbReference type="GO" id="GO:0046872">
    <property type="term" value="F:metal ion binding"/>
    <property type="evidence" value="ECO:0007669"/>
    <property type="project" value="UniProtKB-KW"/>
</dbReference>
<keyword evidence="2 3" id="KW-0479">Metal-binding</keyword>
<evidence type="ECO:0000313" key="4">
    <source>
        <dbReference type="EMBL" id="SFV35944.1"/>
    </source>
</evidence>
<comment type="similarity">
    <text evidence="1">Belongs to the DinB family.</text>
</comment>
<dbReference type="STRING" id="1393122.SAMN05660895_2362"/>
<keyword evidence="5" id="KW-1185">Reference proteome</keyword>
<feature type="binding site" evidence="3">
    <location>
        <position position="59"/>
    </location>
    <ligand>
        <name>a divalent metal cation</name>
        <dbReference type="ChEBI" id="CHEBI:60240"/>
    </ligand>
</feature>
<accession>A0A1I7NMQ5</accession>
<dbReference type="AlphaFoldDB" id="A0A1I7NMQ5"/>
<protein>
    <submittedName>
        <fullName evidence="4">Uncharacterized damage-inducible protein DinB (Forms a four-helix bundle)</fullName>
    </submittedName>
</protein>
<dbReference type="Pfam" id="PF05163">
    <property type="entry name" value="DinB"/>
    <property type="match status" value="1"/>
</dbReference>
<dbReference type="Proteomes" id="UP000199537">
    <property type="component" value="Unassembled WGS sequence"/>
</dbReference>